<comment type="caution">
    <text evidence="2">The sequence shown here is derived from an EMBL/GenBank/DDBJ whole genome shotgun (WGS) entry which is preliminary data.</text>
</comment>
<evidence type="ECO:0000313" key="2">
    <source>
        <dbReference type="EMBL" id="MDV7217903.1"/>
    </source>
</evidence>
<feature type="region of interest" description="Disordered" evidence="1">
    <location>
        <begin position="72"/>
        <end position="98"/>
    </location>
</feature>
<evidence type="ECO:0000313" key="3">
    <source>
        <dbReference type="Proteomes" id="UP001187346"/>
    </source>
</evidence>
<dbReference type="RefSeq" id="WP_317772054.1">
    <property type="nucleotide sequence ID" value="NZ_JAWMAJ010000054.1"/>
</dbReference>
<protein>
    <recommendedName>
        <fullName evidence="4">Restriction endonuclease type IV Mrr domain-containing protein</fullName>
    </recommendedName>
</protein>
<keyword evidence="3" id="KW-1185">Reference proteome</keyword>
<feature type="compositionally biased region" description="Basic and acidic residues" evidence="1">
    <location>
        <begin position="81"/>
        <end position="98"/>
    </location>
</feature>
<evidence type="ECO:0008006" key="4">
    <source>
        <dbReference type="Google" id="ProtNLM"/>
    </source>
</evidence>
<gene>
    <name evidence="2" type="ORF">R5A26_18275</name>
</gene>
<reference evidence="2 3" key="1">
    <citation type="submission" date="2023-10" db="EMBL/GenBank/DDBJ databases">
        <title>Characterization of rhizosphere-enriched actinobacteria from wheat plants lab-grown on chernevaya soil.</title>
        <authorList>
            <person name="Tikhonova E.N."/>
            <person name="Konopkin A."/>
            <person name="Kravchenko I.K."/>
        </authorList>
    </citation>
    <scope>NUCLEOTIDE SEQUENCE [LARGE SCALE GENOMIC DNA]</scope>
    <source>
        <strain evidence="2 3">RR29</strain>
    </source>
</reference>
<evidence type="ECO:0000256" key="1">
    <source>
        <dbReference type="SAM" id="MobiDB-lite"/>
    </source>
</evidence>
<dbReference type="Proteomes" id="UP001187346">
    <property type="component" value="Unassembled WGS sequence"/>
</dbReference>
<proteinExistence type="predicted"/>
<organism evidence="2 3">
    <name type="scientific">Streptomyces prunicolor</name>
    <dbReference type="NCBI Taxonomy" id="67348"/>
    <lineage>
        <taxon>Bacteria</taxon>
        <taxon>Bacillati</taxon>
        <taxon>Actinomycetota</taxon>
        <taxon>Actinomycetes</taxon>
        <taxon>Kitasatosporales</taxon>
        <taxon>Streptomycetaceae</taxon>
        <taxon>Streptomyces</taxon>
    </lineage>
</organism>
<accession>A0ABU4FBD7</accession>
<dbReference type="EMBL" id="JAWMAJ010000054">
    <property type="protein sequence ID" value="MDV7217903.1"/>
    <property type="molecule type" value="Genomic_DNA"/>
</dbReference>
<name>A0ABU4FBD7_9ACTN</name>
<sequence>MSWELALEYIKTLIWPVIVLTLGLTFKRQVGGLIGRLQSLETPVGSANFGEKADAVGQVAAEIGDEISSQLASMDSSEIGDGEKPEGNESSADSHSDRFDVDNDVEVRIRSLISREGPDPTSIVLNSWRAVEQAMSKSLRDSVGPNPPPGYLIKTVANQGLLSSQLIALVNDLFELRNQVVHGAGLMIAKADAESYQKAAANVIDALELAESPGYRAMAYEERVFRALRTLVGVSIERPFNNRTAGHDFLVTLGGGKIVAIETKYRVRQPLRAGDADEIFGNVRKQVRLKVGRDVPVLLITNAVLKPDIEKLNRERSGDVPSAEVIQWNGHEDNDYLLRALGRAMG</sequence>